<dbReference type="AlphaFoldDB" id="A0A9D1XIX4"/>
<sequence length="589" mass="65679">MKRKVFRLLLILALIVVPIAGITIDVDAASDLTLGTLISDSPNDRLFTVKNNSGNSVRYVYQTSTQNNVVEKTIAAYDSDTIRVAANSSGQATLTVKQIDDPNAVSQIINSLNQYYVTINFVDSNGMKIADSRQAVATYNSGCSYTASSSLSYNGDVYDLTGNNYVAIPYGNTSYTFTYSKRAQPNFTSKVILVDQDGTTHKTIEYTVNEDTGGSVTVPETFVSTINGRTYKIMSGYSTKITQSYSQGVMQTVVRYQVQEDETSKPYNIFIQYIDKETNNVLLTKTLLVQKNKTVEHNPSSSFMKNGLQYQLVDGNKITHSFGDSQRNYQVYYKQLVSDETTPQPLQVNYVDLATGNILEIHEYTVDPGKNKTITLDSSFDYDGTTYILNSAQQDYVEGNKITHKFGHNITEYNVYYTEKGVEINSYEVSITYMDVSHTNVGEKTLYTTKVTANVNEALSIDVEQQFQANGTTYVLLPGQESHYDHDFYSTRRNYVMVYRDINDTNNDIVLNPIVANNTSEMAVTLQGTNANGTAITIEGTTGNPIMNNPDGSITTVDPDGNIVPYQEEAYETTEKPLEAVRKLMKKYK</sequence>
<accession>A0A9D1XIX4</accession>
<evidence type="ECO:0000313" key="1">
    <source>
        <dbReference type="EMBL" id="HIX80358.1"/>
    </source>
</evidence>
<dbReference type="EMBL" id="DXET01000002">
    <property type="protein sequence ID" value="HIX80358.1"/>
    <property type="molecule type" value="Genomic_DNA"/>
</dbReference>
<reference evidence="1" key="2">
    <citation type="submission" date="2021-04" db="EMBL/GenBank/DDBJ databases">
        <authorList>
            <person name="Gilroy R."/>
        </authorList>
    </citation>
    <scope>NUCLEOTIDE SEQUENCE</scope>
    <source>
        <strain evidence="1">ChiGjej1B1-14440</strain>
    </source>
</reference>
<protein>
    <submittedName>
        <fullName evidence="1">Uncharacterized protein</fullName>
    </submittedName>
</protein>
<evidence type="ECO:0000313" key="2">
    <source>
        <dbReference type="Proteomes" id="UP000886724"/>
    </source>
</evidence>
<reference evidence="1" key="1">
    <citation type="journal article" date="2021" name="PeerJ">
        <title>Extensive microbial diversity within the chicken gut microbiome revealed by metagenomics and culture.</title>
        <authorList>
            <person name="Gilroy R."/>
            <person name="Ravi A."/>
            <person name="Getino M."/>
            <person name="Pursley I."/>
            <person name="Horton D.L."/>
            <person name="Alikhan N.F."/>
            <person name="Baker D."/>
            <person name="Gharbi K."/>
            <person name="Hall N."/>
            <person name="Watson M."/>
            <person name="Adriaenssens E.M."/>
            <person name="Foster-Nyarko E."/>
            <person name="Jarju S."/>
            <person name="Secka A."/>
            <person name="Antonio M."/>
            <person name="Oren A."/>
            <person name="Chaudhuri R.R."/>
            <person name="La Ragione R."/>
            <person name="Hildebrand F."/>
            <person name="Pallen M.J."/>
        </authorList>
    </citation>
    <scope>NUCLEOTIDE SEQUENCE</scope>
    <source>
        <strain evidence="1">ChiGjej1B1-14440</strain>
    </source>
</reference>
<proteinExistence type="predicted"/>
<gene>
    <name evidence="1" type="ORF">H9980_00065</name>
</gene>
<comment type="caution">
    <text evidence="1">The sequence shown here is derived from an EMBL/GenBank/DDBJ whole genome shotgun (WGS) entry which is preliminary data.</text>
</comment>
<dbReference type="Proteomes" id="UP000886724">
    <property type="component" value="Unassembled WGS sequence"/>
</dbReference>
<organism evidence="1 2">
    <name type="scientific">Candidatus Erysipelatoclostridium merdavium</name>
    <dbReference type="NCBI Taxonomy" id="2838566"/>
    <lineage>
        <taxon>Bacteria</taxon>
        <taxon>Bacillati</taxon>
        <taxon>Bacillota</taxon>
        <taxon>Erysipelotrichia</taxon>
        <taxon>Erysipelotrichales</taxon>
        <taxon>Erysipelotrichales incertae sedis</taxon>
    </lineage>
</organism>
<feature type="non-terminal residue" evidence="1">
    <location>
        <position position="589"/>
    </location>
</feature>
<name>A0A9D1XIX4_9FIRM</name>